<proteinExistence type="predicted"/>
<comment type="caution">
    <text evidence="1">The sequence shown here is derived from an EMBL/GenBank/DDBJ whole genome shotgun (WGS) entry which is preliminary data.</text>
</comment>
<accession>A0ABQ7XZE0</accession>
<name>A0ABQ7XZE0_BRANA</name>
<dbReference type="Proteomes" id="UP000824890">
    <property type="component" value="Unassembled WGS sequence"/>
</dbReference>
<organism evidence="1 2">
    <name type="scientific">Brassica napus</name>
    <name type="common">Rape</name>
    <dbReference type="NCBI Taxonomy" id="3708"/>
    <lineage>
        <taxon>Eukaryota</taxon>
        <taxon>Viridiplantae</taxon>
        <taxon>Streptophyta</taxon>
        <taxon>Embryophyta</taxon>
        <taxon>Tracheophyta</taxon>
        <taxon>Spermatophyta</taxon>
        <taxon>Magnoliopsida</taxon>
        <taxon>eudicotyledons</taxon>
        <taxon>Gunneridae</taxon>
        <taxon>Pentapetalae</taxon>
        <taxon>rosids</taxon>
        <taxon>malvids</taxon>
        <taxon>Brassicales</taxon>
        <taxon>Brassicaceae</taxon>
        <taxon>Brassiceae</taxon>
        <taxon>Brassica</taxon>
    </lineage>
</organism>
<dbReference type="EMBL" id="JAGKQM010000019">
    <property type="protein sequence ID" value="KAH0861304.1"/>
    <property type="molecule type" value="Genomic_DNA"/>
</dbReference>
<sequence>MDCLSEVEPTEYIIEIVLFPGGETILVDEQLVMMIILGEIIRKTTIITTDPSPIRRKEHHKLGTEGVYQVVRHPRGFSFGLWERRRCSVIPFWQIVVWRFFTERIP</sequence>
<gene>
    <name evidence="1" type="ORF">HID58_089565</name>
</gene>
<reference evidence="1 2" key="1">
    <citation type="submission" date="2021-05" db="EMBL/GenBank/DDBJ databases">
        <title>Genome Assembly of Synthetic Allotetraploid Brassica napus Reveals Homoeologous Exchanges between Subgenomes.</title>
        <authorList>
            <person name="Davis J.T."/>
        </authorList>
    </citation>
    <scope>NUCLEOTIDE SEQUENCE [LARGE SCALE GENOMIC DNA]</scope>
    <source>
        <strain evidence="2">cv. Da-Ae</strain>
        <tissue evidence="1">Seedling</tissue>
    </source>
</reference>
<protein>
    <submittedName>
        <fullName evidence="1">Uncharacterized protein</fullName>
    </submittedName>
</protein>
<evidence type="ECO:0000313" key="1">
    <source>
        <dbReference type="EMBL" id="KAH0861304.1"/>
    </source>
</evidence>
<keyword evidence="2" id="KW-1185">Reference proteome</keyword>
<evidence type="ECO:0000313" key="2">
    <source>
        <dbReference type="Proteomes" id="UP000824890"/>
    </source>
</evidence>